<comment type="caution">
    <text evidence="2">The sequence shown here is derived from an EMBL/GenBank/DDBJ whole genome shotgun (WGS) entry which is preliminary data.</text>
</comment>
<evidence type="ECO:0000256" key="1">
    <source>
        <dbReference type="SAM" id="MobiDB-lite"/>
    </source>
</evidence>
<sequence length="79" mass="8872">MAKKEQIHVVYTKEGNWATKKPNSKRASTLSNTKNEAIGKARAQAKNHGNAEVKIHRKDGKITESNTYVRKKDPKNIKG</sequence>
<feature type="region of interest" description="Disordered" evidence="1">
    <location>
        <begin position="43"/>
        <end position="79"/>
    </location>
</feature>
<gene>
    <name evidence="2" type="ORF">MBBTH_02310</name>
</gene>
<dbReference type="Pfam" id="PF09954">
    <property type="entry name" value="DUF2188"/>
    <property type="match status" value="1"/>
</dbReference>
<reference evidence="2 3" key="1">
    <citation type="submission" date="2017-03" db="EMBL/GenBank/DDBJ databases">
        <title>Genome sequence of Methanobrevibacter thaueri.</title>
        <authorList>
            <person name="Poehlein A."/>
            <person name="Seedorf H."/>
            <person name="Daniel R."/>
        </authorList>
    </citation>
    <scope>NUCLEOTIDE SEQUENCE [LARGE SCALE GENOMIC DNA]</scope>
    <source>
        <strain evidence="2 3">DSM 11995</strain>
    </source>
</reference>
<feature type="compositionally biased region" description="Basic and acidic residues" evidence="1">
    <location>
        <begin position="70"/>
        <end position="79"/>
    </location>
</feature>
<proteinExistence type="predicted"/>
<dbReference type="InterPro" id="IPR018691">
    <property type="entry name" value="DUF2188"/>
</dbReference>
<dbReference type="OrthoDB" id="378849at2157"/>
<protein>
    <recommendedName>
        <fullName evidence="4">DUF2188 domain-containing protein</fullName>
    </recommendedName>
</protein>
<keyword evidence="3" id="KW-1185">Reference proteome</keyword>
<evidence type="ECO:0000313" key="2">
    <source>
        <dbReference type="EMBL" id="PWB88087.1"/>
    </source>
</evidence>
<dbReference type="RefSeq" id="WP_116591223.1">
    <property type="nucleotide sequence ID" value="NZ_MZGS01000014.1"/>
</dbReference>
<dbReference type="Proteomes" id="UP000251717">
    <property type="component" value="Unassembled WGS sequence"/>
</dbReference>
<evidence type="ECO:0000313" key="3">
    <source>
        <dbReference type="Proteomes" id="UP000251717"/>
    </source>
</evidence>
<organism evidence="2 3">
    <name type="scientific">Methanobrevibacter thaueri</name>
    <dbReference type="NCBI Taxonomy" id="190975"/>
    <lineage>
        <taxon>Archaea</taxon>
        <taxon>Methanobacteriati</taxon>
        <taxon>Methanobacteriota</taxon>
        <taxon>Methanomada group</taxon>
        <taxon>Methanobacteria</taxon>
        <taxon>Methanobacteriales</taxon>
        <taxon>Methanobacteriaceae</taxon>
        <taxon>Methanobrevibacter</taxon>
    </lineage>
</organism>
<dbReference type="AlphaFoldDB" id="A0A315XNV1"/>
<name>A0A315XNV1_9EURY</name>
<dbReference type="EMBL" id="MZGS01000014">
    <property type="protein sequence ID" value="PWB88087.1"/>
    <property type="molecule type" value="Genomic_DNA"/>
</dbReference>
<evidence type="ECO:0008006" key="4">
    <source>
        <dbReference type="Google" id="ProtNLM"/>
    </source>
</evidence>
<accession>A0A315XNV1</accession>